<evidence type="ECO:0000313" key="2">
    <source>
        <dbReference type="WBParaSite" id="ES5_v2.g8487.t1"/>
    </source>
</evidence>
<sequence length="89" mass="9980">MAHKEIMDRLLIDLSKVDAPFGGKALLLGGDFRQTLPVRKNGTRAQCLNLSIKNSGPCNNFETLSLTQNMRVETDLAEKVFGYLIEQKR</sequence>
<reference evidence="2" key="1">
    <citation type="submission" date="2022-11" db="UniProtKB">
        <authorList>
            <consortium name="WormBaseParasite"/>
        </authorList>
    </citation>
    <scope>IDENTIFICATION</scope>
</reference>
<accession>A0AC34GUH8</accession>
<dbReference type="Proteomes" id="UP000887579">
    <property type="component" value="Unplaced"/>
</dbReference>
<proteinExistence type="predicted"/>
<evidence type="ECO:0000313" key="1">
    <source>
        <dbReference type="Proteomes" id="UP000887579"/>
    </source>
</evidence>
<protein>
    <submittedName>
        <fullName evidence="2">ATP-dependent DNA helicase</fullName>
    </submittedName>
</protein>
<dbReference type="WBParaSite" id="ES5_v2.g8487.t1">
    <property type="protein sequence ID" value="ES5_v2.g8487.t1"/>
    <property type="gene ID" value="ES5_v2.g8487"/>
</dbReference>
<organism evidence="1 2">
    <name type="scientific">Panagrolaimus sp. ES5</name>
    <dbReference type="NCBI Taxonomy" id="591445"/>
    <lineage>
        <taxon>Eukaryota</taxon>
        <taxon>Metazoa</taxon>
        <taxon>Ecdysozoa</taxon>
        <taxon>Nematoda</taxon>
        <taxon>Chromadorea</taxon>
        <taxon>Rhabditida</taxon>
        <taxon>Tylenchina</taxon>
        <taxon>Panagrolaimomorpha</taxon>
        <taxon>Panagrolaimoidea</taxon>
        <taxon>Panagrolaimidae</taxon>
        <taxon>Panagrolaimus</taxon>
    </lineage>
</organism>
<name>A0AC34GUH8_9BILA</name>